<protein>
    <submittedName>
        <fullName evidence="1">Uncharacterized protein</fullName>
    </submittedName>
</protein>
<dbReference type="Proteomes" id="UP001152747">
    <property type="component" value="Unassembled WGS sequence"/>
</dbReference>
<dbReference type="AlphaFoldDB" id="A0A9P1IU58"/>
<reference evidence="1" key="1">
    <citation type="submission" date="2022-11" db="EMBL/GenBank/DDBJ databases">
        <authorList>
            <person name="Kikuchi T."/>
        </authorList>
    </citation>
    <scope>NUCLEOTIDE SEQUENCE</scope>
    <source>
        <strain evidence="1">PS1010</strain>
    </source>
</reference>
<proteinExistence type="predicted"/>
<keyword evidence="2" id="KW-1185">Reference proteome</keyword>
<dbReference type="OrthoDB" id="5867838at2759"/>
<dbReference type="EMBL" id="CANHGI010000005">
    <property type="protein sequence ID" value="CAI5451292.1"/>
    <property type="molecule type" value="Genomic_DNA"/>
</dbReference>
<accession>A0A9P1IU58</accession>
<comment type="caution">
    <text evidence="1">The sequence shown here is derived from an EMBL/GenBank/DDBJ whole genome shotgun (WGS) entry which is preliminary data.</text>
</comment>
<organism evidence="1 2">
    <name type="scientific">Caenorhabditis angaria</name>
    <dbReference type="NCBI Taxonomy" id="860376"/>
    <lineage>
        <taxon>Eukaryota</taxon>
        <taxon>Metazoa</taxon>
        <taxon>Ecdysozoa</taxon>
        <taxon>Nematoda</taxon>
        <taxon>Chromadorea</taxon>
        <taxon>Rhabditida</taxon>
        <taxon>Rhabditina</taxon>
        <taxon>Rhabditomorpha</taxon>
        <taxon>Rhabditoidea</taxon>
        <taxon>Rhabditidae</taxon>
        <taxon>Peloderinae</taxon>
        <taxon>Caenorhabditis</taxon>
    </lineage>
</organism>
<evidence type="ECO:0000313" key="2">
    <source>
        <dbReference type="Proteomes" id="UP001152747"/>
    </source>
</evidence>
<evidence type="ECO:0000313" key="1">
    <source>
        <dbReference type="EMBL" id="CAI5451292.1"/>
    </source>
</evidence>
<gene>
    <name evidence="1" type="ORF">CAMP_LOCUS13929</name>
</gene>
<sequence>MSATQFADGFQAFTENPHNFLYASNLTEIWAFEKTDGSILGGGKLATISTTQEGATWQVSTFPAIREPSENIKETLFSTGFDAHLLLTLKSGEAKLVAAYQWDYETKQFKEYPLEIDSSEVLEQGEIDVVVAEHYVASTQKIVILSGLSGYHFYLYDFLDDRSKITGEYVGFVEANGRGRALNAFSNEKFVYFTFGREGCGFRWDRSTVLRYDLIEKELTELPVAGDGPTFLYDGAASTWYIPNEFWGFCVGRHTGGFDGQSWVIEGLEQNELRWVKRDAEFESLGEEEDYVVVTSPIAVATYLITKEKSLQIHHN</sequence>
<name>A0A9P1IU58_9PELO</name>